<dbReference type="InterPro" id="IPR011658">
    <property type="entry name" value="PA14_dom"/>
</dbReference>
<dbReference type="InterPro" id="IPR002772">
    <property type="entry name" value="Glyco_hydro_3_C"/>
</dbReference>
<feature type="non-terminal residue" evidence="12">
    <location>
        <position position="414"/>
    </location>
</feature>
<evidence type="ECO:0000256" key="2">
    <source>
        <dbReference type="ARBA" id="ARBA00004987"/>
    </source>
</evidence>
<dbReference type="Proteomes" id="UP001220256">
    <property type="component" value="Unassembled WGS sequence"/>
</dbReference>
<dbReference type="InterPro" id="IPR050288">
    <property type="entry name" value="Cellulose_deg_GH3"/>
</dbReference>
<dbReference type="InterPro" id="IPR001764">
    <property type="entry name" value="Glyco_hydro_3_N"/>
</dbReference>
<evidence type="ECO:0000256" key="1">
    <source>
        <dbReference type="ARBA" id="ARBA00000448"/>
    </source>
</evidence>
<evidence type="ECO:0000256" key="5">
    <source>
        <dbReference type="ARBA" id="ARBA00023001"/>
    </source>
</evidence>
<dbReference type="InterPro" id="IPR019800">
    <property type="entry name" value="Glyco_hydro_3_AS"/>
</dbReference>
<dbReference type="EC" id="3.2.1.21" evidence="10"/>
<keyword evidence="8 10" id="KW-0326">Glycosidase</keyword>
<dbReference type="InterPro" id="IPR017853">
    <property type="entry name" value="GH"/>
</dbReference>
<evidence type="ECO:0000256" key="4">
    <source>
        <dbReference type="ARBA" id="ARBA00022801"/>
    </source>
</evidence>
<feature type="domain" description="PA14" evidence="11">
    <location>
        <begin position="198"/>
        <end position="355"/>
    </location>
</feature>
<evidence type="ECO:0000313" key="12">
    <source>
        <dbReference type="EMBL" id="KAJ5275632.1"/>
    </source>
</evidence>
<organism evidence="12 13">
    <name type="scientific">Penicillium chrysogenum</name>
    <name type="common">Penicillium notatum</name>
    <dbReference type="NCBI Taxonomy" id="5076"/>
    <lineage>
        <taxon>Eukaryota</taxon>
        <taxon>Fungi</taxon>
        <taxon>Dikarya</taxon>
        <taxon>Ascomycota</taxon>
        <taxon>Pezizomycotina</taxon>
        <taxon>Eurotiomycetes</taxon>
        <taxon>Eurotiomycetidae</taxon>
        <taxon>Eurotiales</taxon>
        <taxon>Aspergillaceae</taxon>
        <taxon>Penicillium</taxon>
        <taxon>Penicillium chrysogenum species complex</taxon>
    </lineage>
</organism>
<keyword evidence="9 10" id="KW-0624">Polysaccharide degradation</keyword>
<keyword evidence="7 10" id="KW-0119">Carbohydrate metabolism</keyword>
<gene>
    <name evidence="12" type="ORF">N7505_004177</name>
</gene>
<dbReference type="Pfam" id="PF01915">
    <property type="entry name" value="Glyco_hydro_3_C"/>
    <property type="match status" value="1"/>
</dbReference>
<protein>
    <recommendedName>
        <fullName evidence="10">beta-glucosidase</fullName>
        <ecNumber evidence="10">3.2.1.21</ecNumber>
    </recommendedName>
</protein>
<dbReference type="PROSITE" id="PS51820">
    <property type="entry name" value="PA14"/>
    <property type="match status" value="1"/>
</dbReference>
<name>A0ABQ8WSC4_PENCH</name>
<keyword evidence="5" id="KW-0136">Cellulose degradation</keyword>
<keyword evidence="4 10" id="KW-0378">Hydrolase</keyword>
<proteinExistence type="inferred from homology"/>
<dbReference type="Gene3D" id="3.40.50.1700">
    <property type="entry name" value="Glycoside hydrolase family 3 C-terminal domain"/>
    <property type="match status" value="1"/>
</dbReference>
<evidence type="ECO:0000256" key="10">
    <source>
        <dbReference type="RuleBase" id="RU361161"/>
    </source>
</evidence>
<evidence type="ECO:0000256" key="9">
    <source>
        <dbReference type="ARBA" id="ARBA00023326"/>
    </source>
</evidence>
<evidence type="ECO:0000259" key="11">
    <source>
        <dbReference type="PROSITE" id="PS51820"/>
    </source>
</evidence>
<keyword evidence="13" id="KW-1185">Reference proteome</keyword>
<comment type="similarity">
    <text evidence="3 10">Belongs to the glycosyl hydrolase 3 family.</text>
</comment>
<reference evidence="12 13" key="1">
    <citation type="journal article" date="2023" name="IMA Fungus">
        <title>Comparative genomic study of the Penicillium genus elucidates a diverse pangenome and 15 lateral gene transfer events.</title>
        <authorList>
            <person name="Petersen C."/>
            <person name="Sorensen T."/>
            <person name="Nielsen M.R."/>
            <person name="Sondergaard T.E."/>
            <person name="Sorensen J.L."/>
            <person name="Fitzpatrick D.A."/>
            <person name="Frisvad J.C."/>
            <person name="Nielsen K.L."/>
        </authorList>
    </citation>
    <scope>NUCLEOTIDE SEQUENCE [LARGE SCALE GENOMIC DNA]</scope>
    <source>
        <strain evidence="12 13">IBT 3361</strain>
    </source>
</reference>
<evidence type="ECO:0000313" key="13">
    <source>
        <dbReference type="Proteomes" id="UP001220256"/>
    </source>
</evidence>
<dbReference type="PANTHER" id="PTHR42715">
    <property type="entry name" value="BETA-GLUCOSIDASE"/>
    <property type="match status" value="1"/>
</dbReference>
<dbReference type="Gene3D" id="3.20.20.300">
    <property type="entry name" value="Glycoside hydrolase, family 3, N-terminal domain"/>
    <property type="match status" value="1"/>
</dbReference>
<evidence type="ECO:0000256" key="6">
    <source>
        <dbReference type="ARBA" id="ARBA00023180"/>
    </source>
</evidence>
<dbReference type="InterPro" id="IPR036962">
    <property type="entry name" value="Glyco_hydro_3_N_sf"/>
</dbReference>
<dbReference type="Gene3D" id="2.60.120.260">
    <property type="entry name" value="Galactose-binding domain-like"/>
    <property type="match status" value="1"/>
</dbReference>
<comment type="caution">
    <text evidence="12">The sequence shown here is derived from an EMBL/GenBank/DDBJ whole genome shotgun (WGS) entry which is preliminary data.</text>
</comment>
<dbReference type="EMBL" id="JAPVEB010000002">
    <property type="protein sequence ID" value="KAJ5275632.1"/>
    <property type="molecule type" value="Genomic_DNA"/>
</dbReference>
<evidence type="ECO:0000256" key="8">
    <source>
        <dbReference type="ARBA" id="ARBA00023295"/>
    </source>
</evidence>
<evidence type="ECO:0000256" key="7">
    <source>
        <dbReference type="ARBA" id="ARBA00023277"/>
    </source>
</evidence>
<comment type="pathway">
    <text evidence="2 10">Glycan metabolism; cellulose degradation.</text>
</comment>
<keyword evidence="6" id="KW-0325">Glycoprotein</keyword>
<accession>A0ABQ8WSC4</accession>
<comment type="catalytic activity">
    <reaction evidence="1 10">
        <text>Hydrolysis of terminal, non-reducing beta-D-glucosyl residues with release of beta-D-glucose.</text>
        <dbReference type="EC" id="3.2.1.21"/>
    </reaction>
</comment>
<dbReference type="PANTHER" id="PTHR42715:SF27">
    <property type="entry name" value="BETA-GLUCOSIDASE-RELATED"/>
    <property type="match status" value="1"/>
</dbReference>
<dbReference type="SUPFAM" id="SSF51445">
    <property type="entry name" value="(Trans)glycosidases"/>
    <property type="match status" value="1"/>
</dbReference>
<evidence type="ECO:0000256" key="3">
    <source>
        <dbReference type="ARBA" id="ARBA00005336"/>
    </source>
</evidence>
<dbReference type="InterPro" id="IPR037524">
    <property type="entry name" value="PA14/GLEYA"/>
</dbReference>
<dbReference type="SMART" id="SM00758">
    <property type="entry name" value="PA14"/>
    <property type="match status" value="1"/>
</dbReference>
<dbReference type="SUPFAM" id="SSF52279">
    <property type="entry name" value="Beta-D-glucan exohydrolase, C-terminal domain"/>
    <property type="match status" value="1"/>
</dbReference>
<dbReference type="GO" id="GO:0016787">
    <property type="term" value="F:hydrolase activity"/>
    <property type="evidence" value="ECO:0007669"/>
    <property type="project" value="UniProtKB-KW"/>
</dbReference>
<dbReference type="Pfam" id="PF07691">
    <property type="entry name" value="PA14"/>
    <property type="match status" value="1"/>
</dbReference>
<dbReference type="Pfam" id="PF00933">
    <property type="entry name" value="Glyco_hydro_3"/>
    <property type="match status" value="1"/>
</dbReference>
<dbReference type="InterPro" id="IPR036881">
    <property type="entry name" value="Glyco_hydro_3_C_sf"/>
</dbReference>
<sequence length="414" mass="45357">MPVDIVPIQVDRAFAQIANADIETLLKQLTLDEKVALLTGSVSATLKHFVRNDQEHEGMAVAITLGNPNAIITAYNKMNGLHAAENTTLLQDILRGEWAWNGLVMSDWFGTYSTSEAINAGRDLEMPGPPRWRGTALNHAVTSNKIPLATLNARVRAMLKLFQKASKSGISERAPETQSNQAEDRNPARKIAAEGIVLLKNEENILLFNKNKRIPVIGTNAKIATYRGGGSAVLNPYYTVTPFDDTEGYFVPKESGLYDFGLTVHGTGRLFVDGKELISNADVQRAGTSFFSSGTLEEAAFLELEAGRRYKVHLQWGCGRTGTFRVPGVVDLAHGSFRFRTYERLSPQNGIAEAARVTSSVDQVILVAGQSTEWETEGEHRSTMSLPHYTDELISRVLQSNPNMAIVIQSGTPV</sequence>
<dbReference type="PROSITE" id="PS00775">
    <property type="entry name" value="GLYCOSYL_HYDROL_F3"/>
    <property type="match status" value="1"/>
</dbReference>